<keyword evidence="17" id="KW-1185">Reference proteome</keyword>
<feature type="repeat" description="CXXCXGXG motif" evidence="11">
    <location>
        <begin position="160"/>
        <end position="167"/>
    </location>
</feature>
<organism evidence="16 17">
    <name type="scientific">Urbifossiella limnaea</name>
    <dbReference type="NCBI Taxonomy" id="2528023"/>
    <lineage>
        <taxon>Bacteria</taxon>
        <taxon>Pseudomonadati</taxon>
        <taxon>Planctomycetota</taxon>
        <taxon>Planctomycetia</taxon>
        <taxon>Gemmatales</taxon>
        <taxon>Gemmataceae</taxon>
        <taxon>Urbifossiella</taxon>
    </lineage>
</organism>
<feature type="repeat" description="CXXCXGXG motif" evidence="11">
    <location>
        <begin position="182"/>
        <end position="189"/>
    </location>
</feature>
<dbReference type="InterPro" id="IPR001623">
    <property type="entry name" value="DnaJ_domain"/>
</dbReference>
<dbReference type="CDD" id="cd10719">
    <property type="entry name" value="DnaJ_zf"/>
    <property type="match status" value="1"/>
</dbReference>
<dbReference type="EMBL" id="CP036273">
    <property type="protein sequence ID" value="QDU19569.1"/>
    <property type="molecule type" value="Genomic_DNA"/>
</dbReference>
<dbReference type="PRINTS" id="PR00625">
    <property type="entry name" value="JDOMAIN"/>
</dbReference>
<comment type="domain">
    <text evidence="11">The J domain is necessary and sufficient to stimulate DnaK ATPase activity. Zinc center 1 plays an important role in the autonomous, DnaK-independent chaperone activity of DnaJ. Zinc center 2 is essential for interaction with DnaK and for DnaJ activity.</text>
</comment>
<keyword evidence="4 11" id="KW-0677">Repeat</keyword>
<evidence type="ECO:0000256" key="11">
    <source>
        <dbReference type="HAMAP-Rule" id="MF_01152"/>
    </source>
</evidence>
<dbReference type="GO" id="GO:0005737">
    <property type="term" value="C:cytoplasm"/>
    <property type="evidence" value="ECO:0007669"/>
    <property type="project" value="UniProtKB-SubCell"/>
</dbReference>
<dbReference type="GO" id="GO:0005524">
    <property type="term" value="F:ATP binding"/>
    <property type="evidence" value="ECO:0007669"/>
    <property type="project" value="InterPro"/>
</dbReference>
<dbReference type="CDD" id="cd10747">
    <property type="entry name" value="DnaJ_C"/>
    <property type="match status" value="1"/>
</dbReference>
<feature type="domain" description="J" evidence="14">
    <location>
        <begin position="5"/>
        <end position="70"/>
    </location>
</feature>
<dbReference type="InterPro" id="IPR036869">
    <property type="entry name" value="J_dom_sf"/>
</dbReference>
<dbReference type="NCBIfam" id="NF008035">
    <property type="entry name" value="PRK10767.1"/>
    <property type="match status" value="1"/>
</dbReference>
<evidence type="ECO:0000256" key="12">
    <source>
        <dbReference type="PROSITE-ProRule" id="PRU00546"/>
    </source>
</evidence>
<dbReference type="SUPFAM" id="SSF46565">
    <property type="entry name" value="Chaperone J-domain"/>
    <property type="match status" value="1"/>
</dbReference>
<dbReference type="InterPro" id="IPR018253">
    <property type="entry name" value="DnaJ_domain_CS"/>
</dbReference>
<dbReference type="GO" id="GO:0006260">
    <property type="term" value="P:DNA replication"/>
    <property type="evidence" value="ECO:0007669"/>
    <property type="project" value="UniProtKB-KW"/>
</dbReference>
<comment type="subunit">
    <text evidence="11">Homodimer.</text>
</comment>
<sequence length="378" mass="40543">MAKRDYYEVLSVTRTATEVEITKSYRKLAMQHHPDRNVGDAEAEVRFKEVTEAYEVLRDPQKRAVYDRHGHAGLQGGGGGQGVDLGDLFGDLFGGLFGGGGGGRRQRGGPRPGRDLQTVIDIDLVEAATGVTKSQTVSREEFCAPCNGSGAKAGTKPATCKRCGGQGAVLLNQGFISVQQTCRACEGRGQVVTDPCGGCRGRGRVEARRTLDVEIPAGVDTGNRIRYAGEGDAGDPGAPRGDLEFVIRVRDHKFFHRDGHNLVCQWPVSFSQAALGGPIEITTLTGQKVVHDLARGTQTHEVFRVFGHGMPNPRGGRKGDLLVQVVVETPTSLTPEQEELLRKLAETTKTSVSGPRKGFFGKLKDLLGGDAPPTTDEK</sequence>
<dbReference type="InterPro" id="IPR002939">
    <property type="entry name" value="DnaJ_C"/>
</dbReference>
<dbReference type="Gene3D" id="2.60.260.20">
    <property type="entry name" value="Urease metallochaperone UreE, N-terminal domain"/>
    <property type="match status" value="2"/>
</dbReference>
<dbReference type="Pfam" id="PF00684">
    <property type="entry name" value="DnaJ_CXXCXGXG"/>
    <property type="match status" value="1"/>
</dbReference>
<feature type="repeat" description="CXXCXGXG motif" evidence="11">
    <location>
        <begin position="143"/>
        <end position="150"/>
    </location>
</feature>
<feature type="binding site" evidence="11">
    <location>
        <position position="163"/>
    </location>
    <ligand>
        <name>Zn(2+)</name>
        <dbReference type="ChEBI" id="CHEBI:29105"/>
        <label>2</label>
    </ligand>
</feature>
<feature type="binding site" evidence="11">
    <location>
        <position position="143"/>
    </location>
    <ligand>
        <name>Zn(2+)</name>
        <dbReference type="ChEBI" id="CHEBI:29105"/>
        <label>1</label>
    </ligand>
</feature>
<dbReference type="GO" id="GO:0051082">
    <property type="term" value="F:unfolded protein binding"/>
    <property type="evidence" value="ECO:0007669"/>
    <property type="project" value="UniProtKB-UniRule"/>
</dbReference>
<dbReference type="FunFam" id="2.60.260.20:FF:000013">
    <property type="entry name" value="DnaJ subfamily B member 11"/>
    <property type="match status" value="1"/>
</dbReference>
<dbReference type="PROSITE" id="PS51188">
    <property type="entry name" value="ZF_CR"/>
    <property type="match status" value="1"/>
</dbReference>
<protein>
    <recommendedName>
        <fullName evidence="10 11">Chaperone protein DnaJ</fullName>
    </recommendedName>
</protein>
<feature type="region of interest" description="Disordered" evidence="13">
    <location>
        <begin position="348"/>
        <end position="378"/>
    </location>
</feature>
<dbReference type="HAMAP" id="MF_01152">
    <property type="entry name" value="DnaJ"/>
    <property type="match status" value="1"/>
</dbReference>
<feature type="repeat" description="CXXCXGXG motif" evidence="11">
    <location>
        <begin position="196"/>
        <end position="203"/>
    </location>
</feature>
<dbReference type="InterPro" id="IPR001305">
    <property type="entry name" value="HSP_DnaJ_Cys-rich_dom"/>
</dbReference>
<evidence type="ECO:0000256" key="6">
    <source>
        <dbReference type="ARBA" id="ARBA00022833"/>
    </source>
</evidence>
<feature type="binding site" evidence="11">
    <location>
        <position position="199"/>
    </location>
    <ligand>
        <name>Zn(2+)</name>
        <dbReference type="ChEBI" id="CHEBI:29105"/>
        <label>1</label>
    </ligand>
</feature>
<dbReference type="GO" id="GO:0042026">
    <property type="term" value="P:protein refolding"/>
    <property type="evidence" value="ECO:0007669"/>
    <property type="project" value="TreeGrafter"/>
</dbReference>
<feature type="binding site" evidence="11">
    <location>
        <position position="185"/>
    </location>
    <ligand>
        <name>Zn(2+)</name>
        <dbReference type="ChEBI" id="CHEBI:29105"/>
        <label>2</label>
    </ligand>
</feature>
<evidence type="ECO:0000259" key="14">
    <source>
        <dbReference type="PROSITE" id="PS50076"/>
    </source>
</evidence>
<feature type="domain" description="CR-type" evidence="15">
    <location>
        <begin position="130"/>
        <end position="208"/>
    </location>
</feature>
<feature type="binding site" evidence="11">
    <location>
        <position position="146"/>
    </location>
    <ligand>
        <name>Zn(2+)</name>
        <dbReference type="ChEBI" id="CHEBI:29105"/>
        <label>1</label>
    </ligand>
</feature>
<dbReference type="AlphaFoldDB" id="A0A517XPY4"/>
<accession>A0A517XPY4</accession>
<dbReference type="InterPro" id="IPR012724">
    <property type="entry name" value="DnaJ"/>
</dbReference>
<dbReference type="Pfam" id="PF00226">
    <property type="entry name" value="DnaJ"/>
    <property type="match status" value="1"/>
</dbReference>
<dbReference type="NCBIfam" id="TIGR02349">
    <property type="entry name" value="DnaJ_bact"/>
    <property type="match status" value="1"/>
</dbReference>
<dbReference type="OrthoDB" id="9779889at2"/>
<dbReference type="SUPFAM" id="SSF49493">
    <property type="entry name" value="HSP40/DnaJ peptide-binding domain"/>
    <property type="match status" value="2"/>
</dbReference>
<dbReference type="GO" id="GO:0008270">
    <property type="term" value="F:zinc ion binding"/>
    <property type="evidence" value="ECO:0007669"/>
    <property type="project" value="UniProtKB-UniRule"/>
</dbReference>
<evidence type="ECO:0000313" key="17">
    <source>
        <dbReference type="Proteomes" id="UP000319576"/>
    </source>
</evidence>
<evidence type="ECO:0000256" key="10">
    <source>
        <dbReference type="ARBA" id="ARBA00067609"/>
    </source>
</evidence>
<evidence type="ECO:0000313" key="16">
    <source>
        <dbReference type="EMBL" id="QDU19569.1"/>
    </source>
</evidence>
<keyword evidence="5 11" id="KW-0863">Zinc-finger</keyword>
<keyword evidence="1 11" id="KW-0963">Cytoplasm</keyword>
<comment type="subcellular location">
    <subcellularLocation>
        <location evidence="11">Cytoplasm</location>
    </subcellularLocation>
</comment>
<dbReference type="FunFam" id="2.10.230.10:FF:000002">
    <property type="entry name" value="Molecular chaperone DnaJ"/>
    <property type="match status" value="1"/>
</dbReference>
<dbReference type="InterPro" id="IPR008971">
    <property type="entry name" value="HSP40/DnaJ_pept-bd"/>
</dbReference>
<evidence type="ECO:0000256" key="7">
    <source>
        <dbReference type="ARBA" id="ARBA00023016"/>
    </source>
</evidence>
<evidence type="ECO:0000256" key="3">
    <source>
        <dbReference type="ARBA" id="ARBA00022723"/>
    </source>
</evidence>
<dbReference type="InterPro" id="IPR036410">
    <property type="entry name" value="HSP_DnaJ_Cys-rich_dom_sf"/>
</dbReference>
<evidence type="ECO:0000256" key="1">
    <source>
        <dbReference type="ARBA" id="ARBA00022490"/>
    </source>
</evidence>
<dbReference type="Proteomes" id="UP000319576">
    <property type="component" value="Chromosome"/>
</dbReference>
<dbReference type="PROSITE" id="PS50076">
    <property type="entry name" value="DNAJ_2"/>
    <property type="match status" value="1"/>
</dbReference>
<dbReference type="SUPFAM" id="SSF57938">
    <property type="entry name" value="DnaJ/Hsp40 cysteine-rich domain"/>
    <property type="match status" value="1"/>
</dbReference>
<evidence type="ECO:0000256" key="13">
    <source>
        <dbReference type="SAM" id="MobiDB-lite"/>
    </source>
</evidence>
<dbReference type="RefSeq" id="WP_145235737.1">
    <property type="nucleotide sequence ID" value="NZ_CP036273.1"/>
</dbReference>
<keyword evidence="3 11" id="KW-0479">Metal-binding</keyword>
<dbReference type="Gene3D" id="2.10.230.10">
    <property type="entry name" value="Heat shock protein DnaJ, cysteine-rich domain"/>
    <property type="match status" value="1"/>
</dbReference>
<proteinExistence type="inferred from homology"/>
<gene>
    <name evidence="16" type="primary">dnaJ_3</name>
    <name evidence="11" type="synonym">dnaJ</name>
    <name evidence="16" type="ORF">ETAA1_14990</name>
</gene>
<comment type="similarity">
    <text evidence="9 11">Belongs to the DnaJ family.</text>
</comment>
<evidence type="ECO:0000256" key="2">
    <source>
        <dbReference type="ARBA" id="ARBA00022705"/>
    </source>
</evidence>
<keyword evidence="2 11" id="KW-0235">DNA replication</keyword>
<evidence type="ECO:0000259" key="15">
    <source>
        <dbReference type="PROSITE" id="PS51188"/>
    </source>
</evidence>
<dbReference type="PANTHER" id="PTHR43096">
    <property type="entry name" value="DNAJ HOMOLOG 1, MITOCHONDRIAL-RELATED"/>
    <property type="match status" value="1"/>
</dbReference>
<dbReference type="PROSITE" id="PS00636">
    <property type="entry name" value="DNAJ_1"/>
    <property type="match status" value="1"/>
</dbReference>
<dbReference type="PANTHER" id="PTHR43096:SF48">
    <property type="entry name" value="CHAPERONE PROTEIN DNAJ"/>
    <property type="match status" value="1"/>
</dbReference>
<dbReference type="GO" id="GO:0031072">
    <property type="term" value="F:heat shock protein binding"/>
    <property type="evidence" value="ECO:0007669"/>
    <property type="project" value="InterPro"/>
</dbReference>
<evidence type="ECO:0000256" key="5">
    <source>
        <dbReference type="ARBA" id="ARBA00022771"/>
    </source>
</evidence>
<keyword evidence="7 11" id="KW-0346">Stress response</keyword>
<keyword evidence="8 11" id="KW-0143">Chaperone</keyword>
<evidence type="ECO:0000256" key="8">
    <source>
        <dbReference type="ARBA" id="ARBA00023186"/>
    </source>
</evidence>
<feature type="binding site" evidence="11">
    <location>
        <position position="196"/>
    </location>
    <ligand>
        <name>Zn(2+)</name>
        <dbReference type="ChEBI" id="CHEBI:29105"/>
        <label>1</label>
    </ligand>
</feature>
<comment type="function">
    <text evidence="11">Participates actively in the response to hyperosmotic and heat shock by preventing the aggregation of stress-denatured proteins and by disaggregating proteins, also in an autonomous, DnaK-independent fashion. Unfolded proteins bind initially to DnaJ; upon interaction with the DnaJ-bound protein, DnaK hydrolyzes its bound ATP, resulting in the formation of a stable complex. GrpE releases ADP from DnaK; ATP binding to DnaK triggers the release of the substrate protein, thus completing the reaction cycle. Several rounds of ATP-dependent interactions between DnaJ, DnaK and GrpE are required for fully efficient folding. Also involved, together with DnaK and GrpE, in the DNA replication of plasmids through activation of initiation proteins.</text>
</comment>
<dbReference type="CDD" id="cd06257">
    <property type="entry name" value="DnaJ"/>
    <property type="match status" value="1"/>
</dbReference>
<name>A0A517XPY4_9BACT</name>
<evidence type="ECO:0000256" key="9">
    <source>
        <dbReference type="ARBA" id="ARBA00061004"/>
    </source>
</evidence>
<feature type="binding site" evidence="11">
    <location>
        <position position="160"/>
    </location>
    <ligand>
        <name>Zn(2+)</name>
        <dbReference type="ChEBI" id="CHEBI:29105"/>
        <label>2</label>
    </ligand>
</feature>
<dbReference type="Gene3D" id="1.10.287.110">
    <property type="entry name" value="DnaJ domain"/>
    <property type="match status" value="1"/>
</dbReference>
<dbReference type="Pfam" id="PF01556">
    <property type="entry name" value="DnaJ_C"/>
    <property type="match status" value="1"/>
</dbReference>
<feature type="binding site" evidence="11">
    <location>
        <position position="182"/>
    </location>
    <ligand>
        <name>Zn(2+)</name>
        <dbReference type="ChEBI" id="CHEBI:29105"/>
        <label>2</label>
    </ligand>
</feature>
<comment type="cofactor">
    <cofactor evidence="11">
        <name>Zn(2+)</name>
        <dbReference type="ChEBI" id="CHEBI:29105"/>
    </cofactor>
    <text evidence="11">Binds 2 Zn(2+) ions per monomer.</text>
</comment>
<evidence type="ECO:0000256" key="4">
    <source>
        <dbReference type="ARBA" id="ARBA00022737"/>
    </source>
</evidence>
<dbReference type="SMART" id="SM00271">
    <property type="entry name" value="DnaJ"/>
    <property type="match status" value="1"/>
</dbReference>
<feature type="zinc finger region" description="CR-type" evidence="12">
    <location>
        <begin position="130"/>
        <end position="208"/>
    </location>
</feature>
<keyword evidence="6 11" id="KW-0862">Zinc</keyword>
<reference evidence="16 17" key="1">
    <citation type="submission" date="2019-02" db="EMBL/GenBank/DDBJ databases">
        <title>Deep-cultivation of Planctomycetes and their phenomic and genomic characterization uncovers novel biology.</title>
        <authorList>
            <person name="Wiegand S."/>
            <person name="Jogler M."/>
            <person name="Boedeker C."/>
            <person name="Pinto D."/>
            <person name="Vollmers J."/>
            <person name="Rivas-Marin E."/>
            <person name="Kohn T."/>
            <person name="Peeters S.H."/>
            <person name="Heuer A."/>
            <person name="Rast P."/>
            <person name="Oberbeckmann S."/>
            <person name="Bunk B."/>
            <person name="Jeske O."/>
            <person name="Meyerdierks A."/>
            <person name="Storesund J.E."/>
            <person name="Kallscheuer N."/>
            <person name="Luecker S."/>
            <person name="Lage O.M."/>
            <person name="Pohl T."/>
            <person name="Merkel B.J."/>
            <person name="Hornburger P."/>
            <person name="Mueller R.-W."/>
            <person name="Bruemmer F."/>
            <person name="Labrenz M."/>
            <person name="Spormann A.M."/>
            <person name="Op den Camp H."/>
            <person name="Overmann J."/>
            <person name="Amann R."/>
            <person name="Jetten M.S.M."/>
            <person name="Mascher T."/>
            <person name="Medema M.H."/>
            <person name="Devos D.P."/>
            <person name="Kaster A.-K."/>
            <person name="Ovreas L."/>
            <person name="Rohde M."/>
            <person name="Galperin M.Y."/>
            <person name="Jogler C."/>
        </authorList>
    </citation>
    <scope>NUCLEOTIDE SEQUENCE [LARGE SCALE GENOMIC DNA]</scope>
    <source>
        <strain evidence="16 17">ETA_A1</strain>
    </source>
</reference>
<dbReference type="GO" id="GO:0009408">
    <property type="term" value="P:response to heat"/>
    <property type="evidence" value="ECO:0007669"/>
    <property type="project" value="InterPro"/>
</dbReference>
<dbReference type="KEGG" id="uli:ETAA1_14990"/>